<dbReference type="GO" id="GO:0005634">
    <property type="term" value="C:nucleus"/>
    <property type="evidence" value="ECO:0007669"/>
    <property type="project" value="TreeGrafter"/>
</dbReference>
<feature type="domain" description="Protein N-terminal glutamine amidohydrolase alpha beta roll" evidence="9">
    <location>
        <begin position="59"/>
        <end position="234"/>
    </location>
</feature>
<dbReference type="AlphaFoldDB" id="A0A7R8UAN1"/>
<evidence type="ECO:0000256" key="8">
    <source>
        <dbReference type="RuleBase" id="RU367082"/>
    </source>
</evidence>
<evidence type="ECO:0000259" key="9">
    <source>
        <dbReference type="Pfam" id="PF09764"/>
    </source>
</evidence>
<dbReference type="InterPro" id="IPR037132">
    <property type="entry name" value="N_Gln_amidohydro_ab_roll_sf"/>
</dbReference>
<dbReference type="PANTHER" id="PTHR13035">
    <property type="entry name" value="PROTEIN N-TERMINAL GLUTAMINE AMIDOHYDROLASE"/>
    <property type="match status" value="1"/>
</dbReference>
<keyword evidence="11" id="KW-1185">Reference proteome</keyword>
<dbReference type="InParanoid" id="A0A7R8UAN1"/>
<accession>A0A7R8UAN1</accession>
<reference evidence="10 11" key="1">
    <citation type="submission" date="2020-11" db="EMBL/GenBank/DDBJ databases">
        <authorList>
            <person name="Wallbank WR R."/>
            <person name="Pardo Diaz C."/>
            <person name="Kozak K."/>
            <person name="Martin S."/>
            <person name="Jiggins C."/>
            <person name="Moest M."/>
            <person name="Warren A I."/>
            <person name="Generalovic N T."/>
            <person name="Byers J.R.P. K."/>
            <person name="Montejo-Kovacevich G."/>
            <person name="Yen C E."/>
        </authorList>
    </citation>
    <scope>NUCLEOTIDE SEQUENCE [LARGE SCALE GENOMIC DNA]</scope>
</reference>
<protein>
    <recommendedName>
        <fullName evidence="5 8">Protein N-terminal glutamine amidohydrolase</fullName>
        <ecNumber evidence="4 8">3.5.1.122</ecNumber>
    </recommendedName>
    <alternativeName>
        <fullName evidence="8">Protein NH2-terminal glutamine deamidase</fullName>
    </alternativeName>
</protein>
<evidence type="ECO:0000256" key="7">
    <source>
        <dbReference type="ARBA" id="ARBA00048768"/>
    </source>
</evidence>
<dbReference type="InterPro" id="IPR039733">
    <property type="entry name" value="NTAQ1"/>
</dbReference>
<dbReference type="PANTHER" id="PTHR13035:SF0">
    <property type="entry name" value="PROTEIN N-TERMINAL GLUTAMINE AMIDOHYDROLASE"/>
    <property type="match status" value="1"/>
</dbReference>
<evidence type="ECO:0000313" key="10">
    <source>
        <dbReference type="EMBL" id="CAD7077273.1"/>
    </source>
</evidence>
<comment type="subunit">
    <text evidence="3 8">Monomer.</text>
</comment>
<evidence type="ECO:0000256" key="1">
    <source>
        <dbReference type="ARBA" id="ARBA00003923"/>
    </source>
</evidence>
<dbReference type="GO" id="GO:0008418">
    <property type="term" value="F:protein-N-terminal asparagine amidohydrolase activity"/>
    <property type="evidence" value="ECO:0007669"/>
    <property type="project" value="UniProtKB-UniRule"/>
</dbReference>
<evidence type="ECO:0000256" key="3">
    <source>
        <dbReference type="ARBA" id="ARBA00011245"/>
    </source>
</evidence>
<organism evidence="10 11">
    <name type="scientific">Hermetia illucens</name>
    <name type="common">Black soldier fly</name>
    <dbReference type="NCBI Taxonomy" id="343691"/>
    <lineage>
        <taxon>Eukaryota</taxon>
        <taxon>Metazoa</taxon>
        <taxon>Ecdysozoa</taxon>
        <taxon>Arthropoda</taxon>
        <taxon>Hexapoda</taxon>
        <taxon>Insecta</taxon>
        <taxon>Pterygota</taxon>
        <taxon>Neoptera</taxon>
        <taxon>Endopterygota</taxon>
        <taxon>Diptera</taxon>
        <taxon>Brachycera</taxon>
        <taxon>Stratiomyomorpha</taxon>
        <taxon>Stratiomyidae</taxon>
        <taxon>Hermetiinae</taxon>
        <taxon>Hermetia</taxon>
    </lineage>
</organism>
<dbReference type="FunFam" id="3.10.620.10:FF:000001">
    <property type="entry name" value="Blast:Protein N-terminal glutamine amidohydrolase"/>
    <property type="match status" value="1"/>
</dbReference>
<dbReference type="EMBL" id="LR899009">
    <property type="protein sequence ID" value="CAD7077273.1"/>
    <property type="molecule type" value="Genomic_DNA"/>
</dbReference>
<dbReference type="OrthoDB" id="191192at2759"/>
<comment type="similarity">
    <text evidence="2 8">Belongs to the NTAQ1 family.</text>
</comment>
<dbReference type="Proteomes" id="UP000594454">
    <property type="component" value="Chromosome 1"/>
</dbReference>
<dbReference type="InterPro" id="IPR023128">
    <property type="entry name" value="Prot_N_Gln_amidohydro_ab_roll"/>
</dbReference>
<dbReference type="GO" id="GO:0070773">
    <property type="term" value="F:protein-N-terminal glutamine amidohydrolase activity"/>
    <property type="evidence" value="ECO:0007669"/>
    <property type="project" value="UniProtKB-UniRule"/>
</dbReference>
<evidence type="ECO:0000256" key="4">
    <source>
        <dbReference type="ARBA" id="ARBA00012718"/>
    </source>
</evidence>
<evidence type="ECO:0000256" key="5">
    <source>
        <dbReference type="ARBA" id="ARBA00021247"/>
    </source>
</evidence>
<gene>
    <name evidence="10" type="ORF">HERILL_LOCUS635</name>
</gene>
<name>A0A7R8UAN1_HERIL</name>
<comment type="catalytic activity">
    <reaction evidence="7 8">
        <text>N-terminal L-glutaminyl-[protein] + H2O = N-terminal L-glutamyl-[protein] + NH4(+)</text>
        <dbReference type="Rhea" id="RHEA:50680"/>
        <dbReference type="Rhea" id="RHEA-COMP:12668"/>
        <dbReference type="Rhea" id="RHEA-COMP:12777"/>
        <dbReference type="ChEBI" id="CHEBI:15377"/>
        <dbReference type="ChEBI" id="CHEBI:28938"/>
        <dbReference type="ChEBI" id="CHEBI:64721"/>
        <dbReference type="ChEBI" id="CHEBI:64722"/>
        <dbReference type="EC" id="3.5.1.122"/>
    </reaction>
</comment>
<sequence length="248" mass="28651">MDYQNQKQAGVDSSVMVVYSYVPEEPSFQPVLFDISSSGSLMEAGGHDLQCEEHVFLHEYSEENVWKLCEQVKKTRPEELPKCYAVFVSNEGRTVPLWRQKAGRGDDQVVIWDYHVFFMHNPSPNRCLVFDLDTTLPFPTYFHKYVTETFRSDLALRPEHHRFFRVIPAETYLAEFASDRRHMRRPDGTWIKPPPSYPPIQTSSSVHSLGDFICMTAGKGPGTVYSLSEFVQKFYKLPNVTAQQQNIK</sequence>
<evidence type="ECO:0000256" key="6">
    <source>
        <dbReference type="ARBA" id="ARBA00022801"/>
    </source>
</evidence>
<proteinExistence type="inferred from homology"/>
<dbReference type="EC" id="3.5.1.122" evidence="4 8"/>
<comment type="function">
    <text evidence="1 8">Mediates the side-chain deamidation of N-terminal glutamine residues to glutamate, an important step in N-end rule pathway of protein degradation. Conversion of the resulting N-terminal glutamine to glutamate renders the protein susceptible to arginylation, polyubiquitination and degradation as specified by the N-end rule. Does not act on substrates with internal or C-terminal glutamine and does not act on non-glutamine residues in any position.</text>
</comment>
<dbReference type="Gene3D" id="3.10.620.10">
    <property type="entry name" value="Protein N-terminal glutamine amidohydrolase, alpha beta roll"/>
    <property type="match status" value="1"/>
</dbReference>
<evidence type="ECO:0000313" key="11">
    <source>
        <dbReference type="Proteomes" id="UP000594454"/>
    </source>
</evidence>
<dbReference type="GO" id="GO:0005829">
    <property type="term" value="C:cytosol"/>
    <property type="evidence" value="ECO:0007669"/>
    <property type="project" value="TreeGrafter"/>
</dbReference>
<evidence type="ECO:0000256" key="2">
    <source>
        <dbReference type="ARBA" id="ARBA00008985"/>
    </source>
</evidence>
<dbReference type="FunCoup" id="A0A7R8UAN1">
    <property type="interactions" value="1415"/>
</dbReference>
<dbReference type="Pfam" id="PF09764">
    <property type="entry name" value="Nt_Gln_amidase"/>
    <property type="match status" value="1"/>
</dbReference>
<keyword evidence="6 8" id="KW-0378">Hydrolase</keyword>